<evidence type="ECO:0000256" key="5">
    <source>
        <dbReference type="ARBA" id="ARBA00022723"/>
    </source>
</evidence>
<dbReference type="GO" id="GO:0006066">
    <property type="term" value="P:alcohol metabolic process"/>
    <property type="evidence" value="ECO:0007669"/>
    <property type="project" value="UniProtKB-ARBA"/>
</dbReference>
<dbReference type="GO" id="GO:0008270">
    <property type="term" value="F:zinc ion binding"/>
    <property type="evidence" value="ECO:0007669"/>
    <property type="project" value="InterPro"/>
</dbReference>
<comment type="similarity">
    <text evidence="2 11">Belongs to the zinc-containing alcohol dehydrogenase family.</text>
</comment>
<keyword evidence="15" id="KW-1185">Reference proteome</keyword>
<accession>A0A3N4LFE1</accession>
<dbReference type="PANTHER" id="PTHR42683">
    <property type="entry name" value="ALDEHYDE REDUCTASE"/>
    <property type="match status" value="1"/>
</dbReference>
<evidence type="ECO:0000259" key="13">
    <source>
        <dbReference type="Pfam" id="PF08240"/>
    </source>
</evidence>
<keyword evidence="8" id="KW-0560">Oxidoreductase</keyword>
<dbReference type="OrthoDB" id="1879366at2759"/>
<proteinExistence type="inferred from homology"/>
<comment type="catalytic activity">
    <reaction evidence="10">
        <text>a primary alcohol + NADP(+) = an aldehyde + NADPH + H(+)</text>
        <dbReference type="Rhea" id="RHEA:15937"/>
        <dbReference type="ChEBI" id="CHEBI:15378"/>
        <dbReference type="ChEBI" id="CHEBI:15734"/>
        <dbReference type="ChEBI" id="CHEBI:17478"/>
        <dbReference type="ChEBI" id="CHEBI:57783"/>
        <dbReference type="ChEBI" id="CHEBI:58349"/>
        <dbReference type="EC" id="1.1.1.2"/>
    </reaction>
    <physiologicalReaction direction="left-to-right" evidence="10">
        <dbReference type="Rhea" id="RHEA:15938"/>
    </physiologicalReaction>
    <physiologicalReaction direction="right-to-left" evidence="10">
        <dbReference type="Rhea" id="RHEA:15939"/>
    </physiologicalReaction>
</comment>
<evidence type="ECO:0000256" key="10">
    <source>
        <dbReference type="ARBA" id="ARBA00050997"/>
    </source>
</evidence>
<dbReference type="InterPro" id="IPR047109">
    <property type="entry name" value="CAD-like"/>
</dbReference>
<dbReference type="InterPro" id="IPR013149">
    <property type="entry name" value="ADH-like_C"/>
</dbReference>
<dbReference type="EMBL" id="ML121559">
    <property type="protein sequence ID" value="RPB21436.1"/>
    <property type="molecule type" value="Genomic_DNA"/>
</dbReference>
<evidence type="ECO:0000313" key="14">
    <source>
        <dbReference type="EMBL" id="RPB21436.1"/>
    </source>
</evidence>
<dbReference type="AlphaFoldDB" id="A0A3N4LFE1"/>
<dbReference type="Gene3D" id="3.40.50.720">
    <property type="entry name" value="NAD(P)-binding Rossmann-like Domain"/>
    <property type="match status" value="1"/>
</dbReference>
<organism evidence="14 15">
    <name type="scientific">Terfezia boudieri ATCC MYA-4762</name>
    <dbReference type="NCBI Taxonomy" id="1051890"/>
    <lineage>
        <taxon>Eukaryota</taxon>
        <taxon>Fungi</taxon>
        <taxon>Dikarya</taxon>
        <taxon>Ascomycota</taxon>
        <taxon>Pezizomycotina</taxon>
        <taxon>Pezizomycetes</taxon>
        <taxon>Pezizales</taxon>
        <taxon>Pezizaceae</taxon>
        <taxon>Terfezia</taxon>
    </lineage>
</organism>
<dbReference type="Gene3D" id="3.90.180.10">
    <property type="entry name" value="Medium-chain alcohol dehydrogenases, catalytic domain"/>
    <property type="match status" value="2"/>
</dbReference>
<dbReference type="EC" id="1.1.1.2" evidence="9"/>
<dbReference type="Pfam" id="PF00107">
    <property type="entry name" value="ADH_zinc_N"/>
    <property type="match status" value="1"/>
</dbReference>
<dbReference type="Pfam" id="PF08240">
    <property type="entry name" value="ADH_N"/>
    <property type="match status" value="1"/>
</dbReference>
<dbReference type="STRING" id="1051890.A0A3N4LFE1"/>
<keyword evidence="6 11" id="KW-0862">Zinc</keyword>
<evidence type="ECO:0000256" key="8">
    <source>
        <dbReference type="ARBA" id="ARBA00023002"/>
    </source>
</evidence>
<keyword evidence="5 11" id="KW-0479">Metal-binding</keyword>
<dbReference type="InterPro" id="IPR036291">
    <property type="entry name" value="NAD(P)-bd_dom_sf"/>
</dbReference>
<evidence type="ECO:0000256" key="7">
    <source>
        <dbReference type="ARBA" id="ARBA00022857"/>
    </source>
</evidence>
<dbReference type="Proteomes" id="UP000267821">
    <property type="component" value="Unassembled WGS sequence"/>
</dbReference>
<evidence type="ECO:0000313" key="15">
    <source>
        <dbReference type="Proteomes" id="UP000267821"/>
    </source>
</evidence>
<gene>
    <name evidence="14" type="ORF">L211DRAFT_862988</name>
</gene>
<evidence type="ECO:0000256" key="2">
    <source>
        <dbReference type="ARBA" id="ARBA00008072"/>
    </source>
</evidence>
<sequence length="403" mass="43082">MAATSATSSNSNSALQVEVPDQFTGYAAFSAENWSDLKLHTYDPKPFGPYDIDVKVNYCGVCGSDLHSVRSGWAPSIYPLVAGHEITGRAIRIGSKVSSIKPGDLVGVGAQAWSCGACEACAGEENATKVGGIKAAEAGGWEGEVGFGGEGGLSGGNEQYCKKVVETYNWRYKDGSLAHGGYANYCRIHENFVYPLPENVPEEIIAPMLCGGVTMYSPLKRANVGPGSKVGIVGIGGLGHFGIMFAKAMGAEVTAISHSTRKRDDALKLGAGRFISTSSSDNWEVPHQRSLDLIISTNYSTDMPLTKYLSLLKIGGTLIYCGIPEGTLPSFSWESFATSNLSIKGSNVGSKKEVLQMLKMIAATGGEKCWSWIELVPMAKVGEVLERLERGDVRYRFVLKADF</sequence>
<dbReference type="FunFam" id="3.40.50.720:FF:000158">
    <property type="entry name" value="Zinc-binding alcohol dehydrogenase"/>
    <property type="match status" value="1"/>
</dbReference>
<dbReference type="InterPro" id="IPR002328">
    <property type="entry name" value="ADH_Zn_CS"/>
</dbReference>
<evidence type="ECO:0000256" key="1">
    <source>
        <dbReference type="ARBA" id="ARBA00001947"/>
    </source>
</evidence>
<dbReference type="PROSITE" id="PS00059">
    <property type="entry name" value="ADH_ZINC"/>
    <property type="match status" value="1"/>
</dbReference>
<dbReference type="SUPFAM" id="SSF51735">
    <property type="entry name" value="NAD(P)-binding Rossmann-fold domains"/>
    <property type="match status" value="1"/>
</dbReference>
<keyword evidence="4" id="KW-0597">Phosphoprotein</keyword>
<evidence type="ECO:0000256" key="3">
    <source>
        <dbReference type="ARBA" id="ARBA00011738"/>
    </source>
</evidence>
<evidence type="ECO:0000256" key="6">
    <source>
        <dbReference type="ARBA" id="ARBA00022833"/>
    </source>
</evidence>
<evidence type="ECO:0000259" key="12">
    <source>
        <dbReference type="Pfam" id="PF00107"/>
    </source>
</evidence>
<feature type="domain" description="Alcohol dehydrogenase-like N-terminal" evidence="13">
    <location>
        <begin position="49"/>
        <end position="141"/>
    </location>
</feature>
<feature type="domain" description="Alcohol dehydrogenase-like C-terminal" evidence="12">
    <location>
        <begin position="237"/>
        <end position="362"/>
    </location>
</feature>
<keyword evidence="7" id="KW-0521">NADP</keyword>
<dbReference type="InterPro" id="IPR013154">
    <property type="entry name" value="ADH-like_N"/>
</dbReference>
<dbReference type="GO" id="GO:0008106">
    <property type="term" value="F:alcohol dehydrogenase (NADP+) activity"/>
    <property type="evidence" value="ECO:0007669"/>
    <property type="project" value="UniProtKB-EC"/>
</dbReference>
<dbReference type="InParanoid" id="A0A3N4LFE1"/>
<dbReference type="CDD" id="cd05283">
    <property type="entry name" value="CAD1"/>
    <property type="match status" value="1"/>
</dbReference>
<reference evidence="14 15" key="1">
    <citation type="journal article" date="2018" name="Nat. Ecol. Evol.">
        <title>Pezizomycetes genomes reveal the molecular basis of ectomycorrhizal truffle lifestyle.</title>
        <authorList>
            <person name="Murat C."/>
            <person name="Payen T."/>
            <person name="Noel B."/>
            <person name="Kuo A."/>
            <person name="Morin E."/>
            <person name="Chen J."/>
            <person name="Kohler A."/>
            <person name="Krizsan K."/>
            <person name="Balestrini R."/>
            <person name="Da Silva C."/>
            <person name="Montanini B."/>
            <person name="Hainaut M."/>
            <person name="Levati E."/>
            <person name="Barry K.W."/>
            <person name="Belfiori B."/>
            <person name="Cichocki N."/>
            <person name="Clum A."/>
            <person name="Dockter R.B."/>
            <person name="Fauchery L."/>
            <person name="Guy J."/>
            <person name="Iotti M."/>
            <person name="Le Tacon F."/>
            <person name="Lindquist E.A."/>
            <person name="Lipzen A."/>
            <person name="Malagnac F."/>
            <person name="Mello A."/>
            <person name="Molinier V."/>
            <person name="Miyauchi S."/>
            <person name="Poulain J."/>
            <person name="Riccioni C."/>
            <person name="Rubini A."/>
            <person name="Sitrit Y."/>
            <person name="Splivallo R."/>
            <person name="Traeger S."/>
            <person name="Wang M."/>
            <person name="Zifcakova L."/>
            <person name="Wipf D."/>
            <person name="Zambonelli A."/>
            <person name="Paolocci F."/>
            <person name="Nowrousian M."/>
            <person name="Ottonello S."/>
            <person name="Baldrian P."/>
            <person name="Spatafora J.W."/>
            <person name="Henrissat B."/>
            <person name="Nagy L.G."/>
            <person name="Aury J.M."/>
            <person name="Wincker P."/>
            <person name="Grigoriev I.V."/>
            <person name="Bonfante P."/>
            <person name="Martin F.M."/>
        </authorList>
    </citation>
    <scope>NUCLEOTIDE SEQUENCE [LARGE SCALE GENOMIC DNA]</scope>
    <source>
        <strain evidence="14 15">ATCC MYA-4762</strain>
    </source>
</reference>
<comment type="cofactor">
    <cofactor evidence="1 11">
        <name>Zn(2+)</name>
        <dbReference type="ChEBI" id="CHEBI:29105"/>
    </cofactor>
</comment>
<dbReference type="SUPFAM" id="SSF50129">
    <property type="entry name" value="GroES-like"/>
    <property type="match status" value="1"/>
</dbReference>
<comment type="subunit">
    <text evidence="3">Homodimer.</text>
</comment>
<evidence type="ECO:0000256" key="4">
    <source>
        <dbReference type="ARBA" id="ARBA00022553"/>
    </source>
</evidence>
<dbReference type="InterPro" id="IPR011032">
    <property type="entry name" value="GroES-like_sf"/>
</dbReference>
<protein>
    <recommendedName>
        <fullName evidence="9">alcohol dehydrogenase (NADP(+))</fullName>
        <ecNumber evidence="9">1.1.1.2</ecNumber>
    </recommendedName>
</protein>
<evidence type="ECO:0000256" key="11">
    <source>
        <dbReference type="RuleBase" id="RU361277"/>
    </source>
</evidence>
<name>A0A3N4LFE1_9PEZI</name>
<dbReference type="FunCoup" id="A0A3N4LFE1">
    <property type="interactions" value="520"/>
</dbReference>
<evidence type="ECO:0000256" key="9">
    <source>
        <dbReference type="ARBA" id="ARBA00024074"/>
    </source>
</evidence>